<protein>
    <submittedName>
        <fullName evidence="2">Uncharacterized protein</fullName>
    </submittedName>
</protein>
<reference evidence="2" key="1">
    <citation type="journal article" date="2018" name="Nat. Plants">
        <title>Whole-genome landscape of Medicago truncatula symbiotic genes.</title>
        <authorList>
            <person name="Pecrix Y."/>
            <person name="Gamas P."/>
            <person name="Carrere S."/>
        </authorList>
    </citation>
    <scope>NUCLEOTIDE SEQUENCE</scope>
    <source>
        <tissue evidence="2">Leaves</tissue>
    </source>
</reference>
<dbReference type="InterPro" id="IPR040321">
    <property type="entry name" value="SCD2-like"/>
</dbReference>
<feature type="compositionally biased region" description="Polar residues" evidence="1">
    <location>
        <begin position="37"/>
        <end position="53"/>
    </location>
</feature>
<dbReference type="AlphaFoldDB" id="A0A396H7W9"/>
<evidence type="ECO:0000256" key="1">
    <source>
        <dbReference type="SAM" id="MobiDB-lite"/>
    </source>
</evidence>
<proteinExistence type="predicted"/>
<name>A0A396H7W9_MEDTR</name>
<accession>A0A396H7W9</accession>
<gene>
    <name evidence="2" type="ORF">MtrunA17_Chr7g0273531</name>
</gene>
<dbReference type="GO" id="GO:0000911">
    <property type="term" value="P:cytokinesis by cell plate formation"/>
    <property type="evidence" value="ECO:0007669"/>
    <property type="project" value="InterPro"/>
</dbReference>
<dbReference type="Proteomes" id="UP000265566">
    <property type="component" value="Chromosome 7"/>
</dbReference>
<dbReference type="PANTHER" id="PTHR31762">
    <property type="entry name" value="FAS-BINDING FACTOR-LIKE PROTEIN"/>
    <property type="match status" value="1"/>
</dbReference>
<comment type="caution">
    <text evidence="2">The sequence shown here is derived from an EMBL/GenBank/DDBJ whole genome shotgun (WGS) entry which is preliminary data.</text>
</comment>
<dbReference type="Gramene" id="rna44166">
    <property type="protein sequence ID" value="RHN49346.1"/>
    <property type="gene ID" value="gene44166"/>
</dbReference>
<feature type="region of interest" description="Disordered" evidence="1">
    <location>
        <begin position="1"/>
        <end position="122"/>
    </location>
</feature>
<sequence length="146" mass="15939">MDRRRMYDRQQSSTGTPTSPSSPVMMSPLNRHARAGSTGSAMNNIGRTQNNATKAAAQRLAQVMSHQTIDEEEDDDDVPLDYSAISGTRSIGLGGGRAARPRSPVKFRSAQEQPQSARPRSPAPVVIGFFNLNLNKVSIDSLYFFI</sequence>
<dbReference type="PANTHER" id="PTHR31762:SF10">
    <property type="entry name" value="FAS-BINDING FACTOR-LIKE PROTEIN"/>
    <property type="match status" value="1"/>
</dbReference>
<organism evidence="2">
    <name type="scientific">Medicago truncatula</name>
    <name type="common">Barrel medic</name>
    <name type="synonym">Medicago tribuloides</name>
    <dbReference type="NCBI Taxonomy" id="3880"/>
    <lineage>
        <taxon>Eukaryota</taxon>
        <taxon>Viridiplantae</taxon>
        <taxon>Streptophyta</taxon>
        <taxon>Embryophyta</taxon>
        <taxon>Tracheophyta</taxon>
        <taxon>Spermatophyta</taxon>
        <taxon>Magnoliopsida</taxon>
        <taxon>eudicotyledons</taxon>
        <taxon>Gunneridae</taxon>
        <taxon>Pentapetalae</taxon>
        <taxon>rosids</taxon>
        <taxon>fabids</taxon>
        <taxon>Fabales</taxon>
        <taxon>Fabaceae</taxon>
        <taxon>Papilionoideae</taxon>
        <taxon>50 kb inversion clade</taxon>
        <taxon>NPAAA clade</taxon>
        <taxon>Hologalegina</taxon>
        <taxon>IRL clade</taxon>
        <taxon>Trifolieae</taxon>
        <taxon>Medicago</taxon>
    </lineage>
</organism>
<feature type="compositionally biased region" description="Acidic residues" evidence="1">
    <location>
        <begin position="70"/>
        <end position="79"/>
    </location>
</feature>
<feature type="compositionally biased region" description="Low complexity" evidence="1">
    <location>
        <begin position="12"/>
        <end position="23"/>
    </location>
</feature>
<evidence type="ECO:0000313" key="2">
    <source>
        <dbReference type="EMBL" id="RHN49346.1"/>
    </source>
</evidence>
<dbReference type="EMBL" id="PSQE01000007">
    <property type="protein sequence ID" value="RHN49346.1"/>
    <property type="molecule type" value="Genomic_DNA"/>
</dbReference>